<sequence length="128" mass="14004">MLMLARSCQLNVEFRSRCLTATPYCPLLTVFDIIGSQRMRAHQKSMLASSGQEARVATVSATRLTYLGHFNDNSEPGMRTFASQSKTSRCGAGSRLSGPVVSELKTLSQVVQHRDGFPPPSSQRFGHA</sequence>
<dbReference type="EMBL" id="KB467865">
    <property type="protein sequence ID" value="PCH35964.1"/>
    <property type="molecule type" value="Genomic_DNA"/>
</dbReference>
<evidence type="ECO:0000313" key="3">
    <source>
        <dbReference type="Proteomes" id="UP000218811"/>
    </source>
</evidence>
<dbReference type="AlphaFoldDB" id="A0A2H3JGX4"/>
<gene>
    <name evidence="2" type="ORF">WOLCODRAFT_140141</name>
</gene>
<name>A0A2H3JGX4_WOLCO</name>
<evidence type="ECO:0000256" key="1">
    <source>
        <dbReference type="SAM" id="MobiDB-lite"/>
    </source>
</evidence>
<proteinExistence type="predicted"/>
<feature type="region of interest" description="Disordered" evidence="1">
    <location>
        <begin position="77"/>
        <end position="97"/>
    </location>
</feature>
<reference evidence="2 3" key="1">
    <citation type="journal article" date="2012" name="Science">
        <title>The Paleozoic origin of enzymatic lignin decomposition reconstructed from 31 fungal genomes.</title>
        <authorList>
            <person name="Floudas D."/>
            <person name="Binder M."/>
            <person name="Riley R."/>
            <person name="Barry K."/>
            <person name="Blanchette R.A."/>
            <person name="Henrissat B."/>
            <person name="Martinez A.T."/>
            <person name="Otillar R."/>
            <person name="Spatafora J.W."/>
            <person name="Yadav J.S."/>
            <person name="Aerts A."/>
            <person name="Benoit I."/>
            <person name="Boyd A."/>
            <person name="Carlson A."/>
            <person name="Copeland A."/>
            <person name="Coutinho P.M."/>
            <person name="de Vries R.P."/>
            <person name="Ferreira P."/>
            <person name="Findley K."/>
            <person name="Foster B."/>
            <person name="Gaskell J."/>
            <person name="Glotzer D."/>
            <person name="Gorecki P."/>
            <person name="Heitman J."/>
            <person name="Hesse C."/>
            <person name="Hori C."/>
            <person name="Igarashi K."/>
            <person name="Jurgens J.A."/>
            <person name="Kallen N."/>
            <person name="Kersten P."/>
            <person name="Kohler A."/>
            <person name="Kuees U."/>
            <person name="Kumar T.K.A."/>
            <person name="Kuo A."/>
            <person name="LaButti K."/>
            <person name="Larrondo L.F."/>
            <person name="Lindquist E."/>
            <person name="Ling A."/>
            <person name="Lombard V."/>
            <person name="Lucas S."/>
            <person name="Lundell T."/>
            <person name="Martin R."/>
            <person name="McLaughlin D.J."/>
            <person name="Morgenstern I."/>
            <person name="Morin E."/>
            <person name="Murat C."/>
            <person name="Nagy L.G."/>
            <person name="Nolan M."/>
            <person name="Ohm R.A."/>
            <person name="Patyshakuliyeva A."/>
            <person name="Rokas A."/>
            <person name="Ruiz-Duenas F.J."/>
            <person name="Sabat G."/>
            <person name="Salamov A."/>
            <person name="Samejima M."/>
            <person name="Schmutz J."/>
            <person name="Slot J.C."/>
            <person name="St John F."/>
            <person name="Stenlid J."/>
            <person name="Sun H."/>
            <person name="Sun S."/>
            <person name="Syed K."/>
            <person name="Tsang A."/>
            <person name="Wiebenga A."/>
            <person name="Young D."/>
            <person name="Pisabarro A."/>
            <person name="Eastwood D.C."/>
            <person name="Martin F."/>
            <person name="Cullen D."/>
            <person name="Grigoriev I.V."/>
            <person name="Hibbett D.S."/>
        </authorList>
    </citation>
    <scope>NUCLEOTIDE SEQUENCE [LARGE SCALE GENOMIC DNA]</scope>
    <source>
        <strain evidence="2 3">MD-104</strain>
    </source>
</reference>
<dbReference type="Proteomes" id="UP000218811">
    <property type="component" value="Unassembled WGS sequence"/>
</dbReference>
<evidence type="ECO:0000313" key="2">
    <source>
        <dbReference type="EMBL" id="PCH35964.1"/>
    </source>
</evidence>
<organism evidence="2 3">
    <name type="scientific">Wolfiporia cocos (strain MD-104)</name>
    <name type="common">Brown rot fungus</name>
    <dbReference type="NCBI Taxonomy" id="742152"/>
    <lineage>
        <taxon>Eukaryota</taxon>
        <taxon>Fungi</taxon>
        <taxon>Dikarya</taxon>
        <taxon>Basidiomycota</taxon>
        <taxon>Agaricomycotina</taxon>
        <taxon>Agaricomycetes</taxon>
        <taxon>Polyporales</taxon>
        <taxon>Phaeolaceae</taxon>
        <taxon>Wolfiporia</taxon>
    </lineage>
</organism>
<accession>A0A2H3JGX4</accession>
<keyword evidence="3" id="KW-1185">Reference proteome</keyword>
<protein>
    <submittedName>
        <fullName evidence="2">Uncharacterized protein</fullName>
    </submittedName>
</protein>